<dbReference type="EMBL" id="JABSTV010001246">
    <property type="protein sequence ID" value="KAH7975928.1"/>
    <property type="molecule type" value="Genomic_DNA"/>
</dbReference>
<dbReference type="InterPro" id="IPR036691">
    <property type="entry name" value="Endo/exonu/phosph_ase_sf"/>
</dbReference>
<sequence length="67" mass="7389">MTTKKGARVLDVAQQHGLTLWNDALQLTRVGNSVSRDANSDLTFTRDVKKAGWTCLPETLGSDHHII</sequence>
<reference evidence="1" key="2">
    <citation type="submission" date="2021-09" db="EMBL/GenBank/DDBJ databases">
        <authorList>
            <person name="Jia N."/>
            <person name="Wang J."/>
            <person name="Shi W."/>
            <person name="Du L."/>
            <person name="Sun Y."/>
            <person name="Zhan W."/>
            <person name="Jiang J."/>
            <person name="Wang Q."/>
            <person name="Zhang B."/>
            <person name="Ji P."/>
            <person name="Sakyi L.B."/>
            <person name="Cui X."/>
            <person name="Yuan T."/>
            <person name="Jiang B."/>
            <person name="Yang W."/>
            <person name="Lam T.T.-Y."/>
            <person name="Chang Q."/>
            <person name="Ding S."/>
            <person name="Wang X."/>
            <person name="Zhu J."/>
            <person name="Ruan X."/>
            <person name="Zhao L."/>
            <person name="Wei J."/>
            <person name="Que T."/>
            <person name="Du C."/>
            <person name="Cheng J."/>
            <person name="Dai P."/>
            <person name="Han X."/>
            <person name="Huang E."/>
            <person name="Gao Y."/>
            <person name="Liu J."/>
            <person name="Shao H."/>
            <person name="Ye R."/>
            <person name="Li L."/>
            <person name="Wei W."/>
            <person name="Wang X."/>
            <person name="Wang C."/>
            <person name="Huo Q."/>
            <person name="Li W."/>
            <person name="Guo W."/>
            <person name="Chen H."/>
            <person name="Chen S."/>
            <person name="Zhou L."/>
            <person name="Zhou L."/>
            <person name="Ni X."/>
            <person name="Tian J."/>
            <person name="Zhou Y."/>
            <person name="Sheng Y."/>
            <person name="Liu T."/>
            <person name="Pan Y."/>
            <person name="Xia L."/>
            <person name="Li J."/>
            <person name="Zhao F."/>
            <person name="Cao W."/>
        </authorList>
    </citation>
    <scope>NUCLEOTIDE SEQUENCE</scope>
    <source>
        <strain evidence="1">Rsan-2018</strain>
        <tissue evidence="1">Larvae</tissue>
    </source>
</reference>
<protein>
    <submittedName>
        <fullName evidence="1">Uncharacterized protein</fullName>
    </submittedName>
</protein>
<accession>A0A9D4T737</accession>
<evidence type="ECO:0000313" key="2">
    <source>
        <dbReference type="Proteomes" id="UP000821837"/>
    </source>
</evidence>
<evidence type="ECO:0000313" key="1">
    <source>
        <dbReference type="EMBL" id="KAH7975928.1"/>
    </source>
</evidence>
<reference evidence="1" key="1">
    <citation type="journal article" date="2020" name="Cell">
        <title>Large-Scale Comparative Analyses of Tick Genomes Elucidate Their Genetic Diversity and Vector Capacities.</title>
        <authorList>
            <consortium name="Tick Genome and Microbiome Consortium (TIGMIC)"/>
            <person name="Jia N."/>
            <person name="Wang J."/>
            <person name="Shi W."/>
            <person name="Du L."/>
            <person name="Sun Y."/>
            <person name="Zhan W."/>
            <person name="Jiang J.F."/>
            <person name="Wang Q."/>
            <person name="Zhang B."/>
            <person name="Ji P."/>
            <person name="Bell-Sakyi L."/>
            <person name="Cui X.M."/>
            <person name="Yuan T.T."/>
            <person name="Jiang B.G."/>
            <person name="Yang W.F."/>
            <person name="Lam T.T."/>
            <person name="Chang Q.C."/>
            <person name="Ding S.J."/>
            <person name="Wang X.J."/>
            <person name="Zhu J.G."/>
            <person name="Ruan X.D."/>
            <person name="Zhao L."/>
            <person name="Wei J.T."/>
            <person name="Ye R.Z."/>
            <person name="Que T.C."/>
            <person name="Du C.H."/>
            <person name="Zhou Y.H."/>
            <person name="Cheng J.X."/>
            <person name="Dai P.F."/>
            <person name="Guo W.B."/>
            <person name="Han X.H."/>
            <person name="Huang E.J."/>
            <person name="Li L.F."/>
            <person name="Wei W."/>
            <person name="Gao Y.C."/>
            <person name="Liu J.Z."/>
            <person name="Shao H.Z."/>
            <person name="Wang X."/>
            <person name="Wang C.C."/>
            <person name="Yang T.C."/>
            <person name="Huo Q.B."/>
            <person name="Li W."/>
            <person name="Chen H.Y."/>
            <person name="Chen S.E."/>
            <person name="Zhou L.G."/>
            <person name="Ni X.B."/>
            <person name="Tian J.H."/>
            <person name="Sheng Y."/>
            <person name="Liu T."/>
            <person name="Pan Y.S."/>
            <person name="Xia L.Y."/>
            <person name="Li J."/>
            <person name="Zhao F."/>
            <person name="Cao W.C."/>
        </authorList>
    </citation>
    <scope>NUCLEOTIDE SEQUENCE</scope>
    <source>
        <strain evidence="1">Rsan-2018</strain>
    </source>
</reference>
<proteinExistence type="predicted"/>
<dbReference type="Proteomes" id="UP000821837">
    <property type="component" value="Chromosome 10"/>
</dbReference>
<gene>
    <name evidence="1" type="ORF">HPB52_006805</name>
</gene>
<comment type="caution">
    <text evidence="1">The sequence shown here is derived from an EMBL/GenBank/DDBJ whole genome shotgun (WGS) entry which is preliminary data.</text>
</comment>
<dbReference type="AlphaFoldDB" id="A0A9D4T737"/>
<keyword evidence="2" id="KW-1185">Reference proteome</keyword>
<dbReference type="Gene3D" id="3.60.10.10">
    <property type="entry name" value="Endonuclease/exonuclease/phosphatase"/>
    <property type="match status" value="1"/>
</dbReference>
<organism evidence="1 2">
    <name type="scientific">Rhipicephalus sanguineus</name>
    <name type="common">Brown dog tick</name>
    <name type="synonym">Ixodes sanguineus</name>
    <dbReference type="NCBI Taxonomy" id="34632"/>
    <lineage>
        <taxon>Eukaryota</taxon>
        <taxon>Metazoa</taxon>
        <taxon>Ecdysozoa</taxon>
        <taxon>Arthropoda</taxon>
        <taxon>Chelicerata</taxon>
        <taxon>Arachnida</taxon>
        <taxon>Acari</taxon>
        <taxon>Parasitiformes</taxon>
        <taxon>Ixodida</taxon>
        <taxon>Ixodoidea</taxon>
        <taxon>Ixodidae</taxon>
        <taxon>Rhipicephalinae</taxon>
        <taxon>Rhipicephalus</taxon>
        <taxon>Rhipicephalus</taxon>
    </lineage>
</organism>
<name>A0A9D4T737_RHISA</name>